<dbReference type="Proteomes" id="UP000075243">
    <property type="component" value="Unassembled WGS sequence"/>
</dbReference>
<dbReference type="Pfam" id="PF03492">
    <property type="entry name" value="Methyltransf_7"/>
    <property type="match status" value="2"/>
</dbReference>
<dbReference type="InterPro" id="IPR029063">
    <property type="entry name" value="SAM-dependent_MTases_sf"/>
</dbReference>
<proteinExistence type="predicted"/>
<dbReference type="GO" id="GO:0046872">
    <property type="term" value="F:metal ion binding"/>
    <property type="evidence" value="ECO:0007669"/>
    <property type="project" value="UniProtKB-KW"/>
</dbReference>
<organism evidence="5 6">
    <name type="scientific">Cajanus cajan</name>
    <name type="common">Pigeon pea</name>
    <name type="synonym">Cajanus indicus</name>
    <dbReference type="NCBI Taxonomy" id="3821"/>
    <lineage>
        <taxon>Eukaryota</taxon>
        <taxon>Viridiplantae</taxon>
        <taxon>Streptophyta</taxon>
        <taxon>Embryophyta</taxon>
        <taxon>Tracheophyta</taxon>
        <taxon>Spermatophyta</taxon>
        <taxon>Magnoliopsida</taxon>
        <taxon>eudicotyledons</taxon>
        <taxon>Gunneridae</taxon>
        <taxon>Pentapetalae</taxon>
        <taxon>rosids</taxon>
        <taxon>fabids</taxon>
        <taxon>Fabales</taxon>
        <taxon>Fabaceae</taxon>
        <taxon>Papilionoideae</taxon>
        <taxon>50 kb inversion clade</taxon>
        <taxon>NPAAA clade</taxon>
        <taxon>indigoferoid/millettioid clade</taxon>
        <taxon>Phaseoleae</taxon>
        <taxon>Cajanus</taxon>
    </lineage>
</organism>
<reference evidence="5" key="1">
    <citation type="journal article" date="2012" name="Nat. Biotechnol.">
        <title>Draft genome sequence of pigeonpea (Cajanus cajan), an orphan legume crop of resource-poor farmers.</title>
        <authorList>
            <person name="Varshney R.K."/>
            <person name="Chen W."/>
            <person name="Li Y."/>
            <person name="Bharti A.K."/>
            <person name="Saxena R.K."/>
            <person name="Schlueter J.A."/>
            <person name="Donoghue M.T."/>
            <person name="Azam S."/>
            <person name="Fan G."/>
            <person name="Whaley A.M."/>
            <person name="Farmer A.D."/>
            <person name="Sheridan J."/>
            <person name="Iwata A."/>
            <person name="Tuteja R."/>
            <person name="Penmetsa R.V."/>
            <person name="Wu W."/>
            <person name="Upadhyaya H.D."/>
            <person name="Yang S.P."/>
            <person name="Shah T."/>
            <person name="Saxena K.B."/>
            <person name="Michael T."/>
            <person name="McCombie W.R."/>
            <person name="Yang B."/>
            <person name="Zhang G."/>
            <person name="Yang H."/>
            <person name="Wang J."/>
            <person name="Spillane C."/>
            <person name="Cook D.R."/>
            <person name="May G.D."/>
            <person name="Xu X."/>
            <person name="Jackson S.A."/>
        </authorList>
    </citation>
    <scope>NUCLEOTIDE SEQUENCE [LARGE SCALE GENOMIC DNA]</scope>
</reference>
<gene>
    <name evidence="5" type="ORF">KK1_030712</name>
</gene>
<accession>A0A151RYI4</accession>
<protein>
    <submittedName>
        <fullName evidence="5">Jasmonate O-methyltransferase</fullName>
    </submittedName>
</protein>
<keyword evidence="4" id="KW-0460">Magnesium</keyword>
<keyword evidence="3" id="KW-0479">Metal-binding</keyword>
<dbReference type="Gene3D" id="1.10.1200.270">
    <property type="entry name" value="Methyltransferase, alpha-helical capping domain"/>
    <property type="match status" value="2"/>
</dbReference>
<sequence>MGSLGASSMERDQFLHMNGGEGERSYANNSSLQRKIMLKAKPMLEENITMVYRDSSPKCMKVADLGCSVGPNTLLLTSNIIDIVHTACTRFNPEPPTFQFYLNDLIGNDFNTIFKSLPDFYTRLEEEKGHKFGSCFINATPGSFYGRLFPNNSINLFHSSNSLHWLSQVRQTNSSLETKSLNKGNCYIVSTSPPNVYKAYLNQFQKDFKLFLKSRSEELVYGGAMVLVFSGNTGTPRRTCWEIISLILNDMFLEGLIEEEKLDSFNIPVFEPTIEEVRHVIKEEGSFFVQRLEICNVPWDECINDDGGDSFLDGNIRAKVITKHARRKLMLKAKPILEETIRKLYRDYSPTCMKVADLGCSVGSNTLLVTSNIIDIVDTTCTSLNCELPTFQFYLNDLFGNDFNTIFKSLPDFYTRLEEEKGHKFGSCFINATPGSFHGRLFPNNSINFFHSANSLHWLSQDPLLGLTKEIKSLNKGNCHIVSTSPPAIYKAYLKQFQEGFRLFLKSRSEELVPGGAMVLVLPCTCKNETLSKSLWEVISLTLSDMLLEGLIEEAKLDSFNIPTYEPTIEEIKNVIQEEESLFLQRFEIFTVPRDQGINECDDDSFLDGNRRAEFIATYTRAAMESLLSAKFGAQVIDEIFIRFQKKLVQLMEVEKFETANLIISMTKMA</sequence>
<dbReference type="AlphaFoldDB" id="A0A151RYI4"/>
<evidence type="ECO:0000256" key="3">
    <source>
        <dbReference type="ARBA" id="ARBA00022723"/>
    </source>
</evidence>
<dbReference type="GO" id="GO:0008168">
    <property type="term" value="F:methyltransferase activity"/>
    <property type="evidence" value="ECO:0007669"/>
    <property type="project" value="UniProtKB-KW"/>
</dbReference>
<evidence type="ECO:0000313" key="5">
    <source>
        <dbReference type="EMBL" id="KYP47606.1"/>
    </source>
</evidence>
<dbReference type="SUPFAM" id="SSF53335">
    <property type="entry name" value="S-adenosyl-L-methionine-dependent methyltransferases"/>
    <property type="match status" value="2"/>
</dbReference>
<evidence type="ECO:0000313" key="6">
    <source>
        <dbReference type="Proteomes" id="UP000075243"/>
    </source>
</evidence>
<keyword evidence="2" id="KW-0808">Transferase</keyword>
<evidence type="ECO:0000256" key="2">
    <source>
        <dbReference type="ARBA" id="ARBA00022679"/>
    </source>
</evidence>
<keyword evidence="1" id="KW-0489">Methyltransferase</keyword>
<dbReference type="InterPro" id="IPR005299">
    <property type="entry name" value="MeTrfase_7"/>
</dbReference>
<dbReference type="InterPro" id="IPR042086">
    <property type="entry name" value="MeTrfase_capping"/>
</dbReference>
<evidence type="ECO:0000256" key="4">
    <source>
        <dbReference type="ARBA" id="ARBA00022842"/>
    </source>
</evidence>
<dbReference type="GO" id="GO:0032259">
    <property type="term" value="P:methylation"/>
    <property type="evidence" value="ECO:0007669"/>
    <property type="project" value="UniProtKB-KW"/>
</dbReference>
<dbReference type="OMA" id="RRSDDPC"/>
<keyword evidence="6" id="KW-1185">Reference proteome</keyword>
<dbReference type="EMBL" id="KQ483522">
    <property type="protein sequence ID" value="KYP47606.1"/>
    <property type="molecule type" value="Genomic_DNA"/>
</dbReference>
<dbReference type="PANTHER" id="PTHR31009">
    <property type="entry name" value="S-ADENOSYL-L-METHIONINE:CARBOXYL METHYLTRANSFERASE FAMILY PROTEIN"/>
    <property type="match status" value="1"/>
</dbReference>
<name>A0A151RYI4_CAJCA</name>
<dbReference type="Gene3D" id="3.40.50.150">
    <property type="entry name" value="Vaccinia Virus protein VP39"/>
    <property type="match status" value="2"/>
</dbReference>
<dbReference type="Gramene" id="C.cajan_29122.t">
    <property type="protein sequence ID" value="C.cajan_29122.t"/>
    <property type="gene ID" value="C.cajan_29122"/>
</dbReference>
<evidence type="ECO:0000256" key="1">
    <source>
        <dbReference type="ARBA" id="ARBA00022603"/>
    </source>
</evidence>